<evidence type="ECO:0000313" key="2">
    <source>
        <dbReference type="EMBL" id="KAJ7629060.1"/>
    </source>
</evidence>
<organism evidence="2 3">
    <name type="scientific">Roridomyces roridus</name>
    <dbReference type="NCBI Taxonomy" id="1738132"/>
    <lineage>
        <taxon>Eukaryota</taxon>
        <taxon>Fungi</taxon>
        <taxon>Dikarya</taxon>
        <taxon>Basidiomycota</taxon>
        <taxon>Agaricomycotina</taxon>
        <taxon>Agaricomycetes</taxon>
        <taxon>Agaricomycetidae</taxon>
        <taxon>Agaricales</taxon>
        <taxon>Marasmiineae</taxon>
        <taxon>Mycenaceae</taxon>
        <taxon>Roridomyces</taxon>
    </lineage>
</organism>
<feature type="region of interest" description="Disordered" evidence="1">
    <location>
        <begin position="21"/>
        <end position="50"/>
    </location>
</feature>
<proteinExistence type="predicted"/>
<dbReference type="Proteomes" id="UP001221142">
    <property type="component" value="Unassembled WGS sequence"/>
</dbReference>
<evidence type="ECO:0000256" key="1">
    <source>
        <dbReference type="SAM" id="MobiDB-lite"/>
    </source>
</evidence>
<reference evidence="2" key="1">
    <citation type="submission" date="2023-03" db="EMBL/GenBank/DDBJ databases">
        <title>Massive genome expansion in bonnet fungi (Mycena s.s.) driven by repeated elements and novel gene families across ecological guilds.</title>
        <authorList>
            <consortium name="Lawrence Berkeley National Laboratory"/>
            <person name="Harder C.B."/>
            <person name="Miyauchi S."/>
            <person name="Viragh M."/>
            <person name="Kuo A."/>
            <person name="Thoen E."/>
            <person name="Andreopoulos B."/>
            <person name="Lu D."/>
            <person name="Skrede I."/>
            <person name="Drula E."/>
            <person name="Henrissat B."/>
            <person name="Morin E."/>
            <person name="Kohler A."/>
            <person name="Barry K."/>
            <person name="LaButti K."/>
            <person name="Morin E."/>
            <person name="Salamov A."/>
            <person name="Lipzen A."/>
            <person name="Mereny Z."/>
            <person name="Hegedus B."/>
            <person name="Baldrian P."/>
            <person name="Stursova M."/>
            <person name="Weitz H."/>
            <person name="Taylor A."/>
            <person name="Grigoriev I.V."/>
            <person name="Nagy L.G."/>
            <person name="Martin F."/>
            <person name="Kauserud H."/>
        </authorList>
    </citation>
    <scope>NUCLEOTIDE SEQUENCE</scope>
    <source>
        <strain evidence="2">9284</strain>
    </source>
</reference>
<name>A0AAD7FKB4_9AGAR</name>
<sequence length="491" mass="54184">MSRWMQPQTQLTCGADSVEIRSYASPPQPPFLPIPTKDTPNSPPSRKRKQTTGCGVIVHYGAIVSPGQMWRAAETRWPSVTPIVPLEDRYFPAETRDALDLGRKRCGCTRTGIGCTYCGNTLGALSTPCPAHQKSRSGKNYYTILPSAVSPPISPYVPPVPVPQFAPPSPPPMSSSPPPQPEVAAVVEPHLESEPAVVPVTESPVLPHPRARARHPTSPSPPPVFYADFTPTPSPEIHPAYIDPFSIHFSQQSQPETLTETEMWTPMDETVTIVEDEQENGHENGEQQPEGEEARQTTDAEIENIAREDWNAIEAELRERDEGRQAQDAEMEDLARDDWNAIEAELGDREEGAQAQDAEMENMAREVWNAVPPWLRGSQRPDTEAIVRAVAQGRDIFQQALAEVNAMPRGDQRAGGEGRQVTGTEPIVETVADVEEEQHEDQGEEARQARLAEIDSRISPRAREIFNRAYLRVFGVPVGELEEGEGGEEGR</sequence>
<protein>
    <submittedName>
        <fullName evidence="2">Uncharacterized protein</fullName>
    </submittedName>
</protein>
<dbReference type="AlphaFoldDB" id="A0AAD7FKB4"/>
<keyword evidence="3" id="KW-1185">Reference proteome</keyword>
<accession>A0AAD7FKB4</accession>
<evidence type="ECO:0000313" key="3">
    <source>
        <dbReference type="Proteomes" id="UP001221142"/>
    </source>
</evidence>
<feature type="region of interest" description="Disordered" evidence="1">
    <location>
        <begin position="278"/>
        <end position="298"/>
    </location>
</feature>
<gene>
    <name evidence="2" type="ORF">FB45DRAFT_919905</name>
</gene>
<dbReference type="EMBL" id="JARKIF010000010">
    <property type="protein sequence ID" value="KAJ7629060.1"/>
    <property type="molecule type" value="Genomic_DNA"/>
</dbReference>
<comment type="caution">
    <text evidence="2">The sequence shown here is derived from an EMBL/GenBank/DDBJ whole genome shotgun (WGS) entry which is preliminary data.</text>
</comment>